<name>A0A160P8I0_STRLU</name>
<dbReference type="InterPro" id="IPR036689">
    <property type="entry name" value="ESAT-6-like_sf"/>
</dbReference>
<dbReference type="AlphaFoldDB" id="A0A160P8I0"/>
<evidence type="ECO:0000313" key="1">
    <source>
        <dbReference type="EMBL" id="BAU87646.1"/>
    </source>
</evidence>
<sequence length="106" mass="11392">MSGLDVDTEGLGQGGENLDQVAQYIKLVRDDYLDKITSYHGCWGTGEFGEAFAQKYLPALEDTKAGLDELGKALNGSAQSLRDASADFGNLQDDILNHLNGGNGRR</sequence>
<keyword evidence="2" id="KW-1185">Reference proteome</keyword>
<reference evidence="1 2" key="1">
    <citation type="journal article" date="2016" name="Genome Announc.">
        <title>Complete Genome Sequence of Thiostrepton-Producing Streptomyces laurentii ATCC 31255.</title>
        <authorList>
            <person name="Doi K."/>
            <person name="Fujino Y."/>
            <person name="Nagayoshi Y."/>
            <person name="Ohshima T."/>
            <person name="Ogata S."/>
        </authorList>
    </citation>
    <scope>NUCLEOTIDE SEQUENCE [LARGE SCALE GENOMIC DNA]</scope>
    <source>
        <strain evidence="1 2">ATCC 31255</strain>
    </source>
</reference>
<dbReference type="Proteomes" id="UP000217676">
    <property type="component" value="Chromosome"/>
</dbReference>
<dbReference type="EMBL" id="AP017424">
    <property type="protein sequence ID" value="BAU87646.1"/>
    <property type="molecule type" value="Genomic_DNA"/>
</dbReference>
<proteinExistence type="predicted"/>
<evidence type="ECO:0000313" key="2">
    <source>
        <dbReference type="Proteomes" id="UP000217676"/>
    </source>
</evidence>
<evidence type="ECO:0008006" key="3">
    <source>
        <dbReference type="Google" id="ProtNLM"/>
    </source>
</evidence>
<dbReference type="SUPFAM" id="SSF140453">
    <property type="entry name" value="EsxAB dimer-like"/>
    <property type="match status" value="1"/>
</dbReference>
<dbReference type="Gene3D" id="1.10.287.1060">
    <property type="entry name" value="ESAT-6-like"/>
    <property type="match status" value="1"/>
</dbReference>
<accession>A0A160P8I0</accession>
<dbReference type="KEGG" id="slau:SLA_6780"/>
<organism evidence="1 2">
    <name type="scientific">Streptomyces laurentii</name>
    <dbReference type="NCBI Taxonomy" id="39478"/>
    <lineage>
        <taxon>Bacteria</taxon>
        <taxon>Bacillati</taxon>
        <taxon>Actinomycetota</taxon>
        <taxon>Actinomycetes</taxon>
        <taxon>Kitasatosporales</taxon>
        <taxon>Streptomycetaceae</taxon>
        <taxon>Streptomyces</taxon>
    </lineage>
</organism>
<gene>
    <name evidence="1" type="ORF">SLA_6780</name>
</gene>
<dbReference type="RefSeq" id="WP_359873025.1">
    <property type="nucleotide sequence ID" value="NZ_JBEYHT010000004.1"/>
</dbReference>
<protein>
    <recommendedName>
        <fullName evidence="3">WXG100 family type VII secretion target</fullName>
    </recommendedName>
</protein>